<accession>A0AA39REM2</accession>
<reference evidence="2" key="2">
    <citation type="submission" date="2023-06" db="EMBL/GenBank/DDBJ databases">
        <authorList>
            <person name="Swenson N.G."/>
            <person name="Wegrzyn J.L."/>
            <person name="Mcevoy S.L."/>
        </authorList>
    </citation>
    <scope>NUCLEOTIDE SEQUENCE</scope>
    <source>
        <strain evidence="2">NS2018</strain>
        <tissue evidence="2">Leaf</tissue>
    </source>
</reference>
<organism evidence="2 3">
    <name type="scientific">Acer saccharum</name>
    <name type="common">Sugar maple</name>
    <dbReference type="NCBI Taxonomy" id="4024"/>
    <lineage>
        <taxon>Eukaryota</taxon>
        <taxon>Viridiplantae</taxon>
        <taxon>Streptophyta</taxon>
        <taxon>Embryophyta</taxon>
        <taxon>Tracheophyta</taxon>
        <taxon>Spermatophyta</taxon>
        <taxon>Magnoliopsida</taxon>
        <taxon>eudicotyledons</taxon>
        <taxon>Gunneridae</taxon>
        <taxon>Pentapetalae</taxon>
        <taxon>rosids</taxon>
        <taxon>malvids</taxon>
        <taxon>Sapindales</taxon>
        <taxon>Sapindaceae</taxon>
        <taxon>Hippocastanoideae</taxon>
        <taxon>Acereae</taxon>
        <taxon>Acer</taxon>
    </lineage>
</organism>
<evidence type="ECO:0000313" key="2">
    <source>
        <dbReference type="EMBL" id="KAK0572254.1"/>
    </source>
</evidence>
<gene>
    <name evidence="2" type="ORF">LWI29_028657</name>
</gene>
<sequence>MLSYLLLREVVRREQFSTIWEIPRQMTMVEDNSKFRELEVSIVKNTVQEGADINDEVLVDTGIINEMGSMQHCDTVGGIPIISQELNRLVESGGIAGQVSGVSPKTDGPGQDINSGSGLVIKSVGPDQHSLPLPPLAARVALSTGPDKKVLRSLADKQYNKWLRVKHLGISGRSDDRYCGKRKGNTVVREGLDKGKRAKTAGNRLHLEKITDGSSKETKGSVSSGVEVTSKWVSPPKDEDVSAGRCSPVRWSQ</sequence>
<evidence type="ECO:0000313" key="3">
    <source>
        <dbReference type="Proteomes" id="UP001168877"/>
    </source>
</evidence>
<comment type="caution">
    <text evidence="2">The sequence shown here is derived from an EMBL/GenBank/DDBJ whole genome shotgun (WGS) entry which is preliminary data.</text>
</comment>
<feature type="compositionally biased region" description="Basic and acidic residues" evidence="1">
    <location>
        <begin position="210"/>
        <end position="219"/>
    </location>
</feature>
<dbReference type="EMBL" id="JAUESC010000388">
    <property type="protein sequence ID" value="KAK0572254.1"/>
    <property type="molecule type" value="Genomic_DNA"/>
</dbReference>
<name>A0AA39REM2_ACESA</name>
<protein>
    <submittedName>
        <fullName evidence="2">Uncharacterized protein</fullName>
    </submittedName>
</protein>
<evidence type="ECO:0000256" key="1">
    <source>
        <dbReference type="SAM" id="MobiDB-lite"/>
    </source>
</evidence>
<dbReference type="Proteomes" id="UP001168877">
    <property type="component" value="Unassembled WGS sequence"/>
</dbReference>
<proteinExistence type="predicted"/>
<dbReference type="AlphaFoldDB" id="A0AA39REM2"/>
<feature type="region of interest" description="Disordered" evidence="1">
    <location>
        <begin position="210"/>
        <end position="253"/>
    </location>
</feature>
<keyword evidence="3" id="KW-1185">Reference proteome</keyword>
<reference evidence="2" key="1">
    <citation type="journal article" date="2022" name="Plant J.">
        <title>Strategies of tolerance reflected in two North American maple genomes.</title>
        <authorList>
            <person name="McEvoy S.L."/>
            <person name="Sezen U.U."/>
            <person name="Trouern-Trend A."/>
            <person name="McMahon S.M."/>
            <person name="Schaberg P.G."/>
            <person name="Yang J."/>
            <person name="Wegrzyn J.L."/>
            <person name="Swenson N.G."/>
        </authorList>
    </citation>
    <scope>NUCLEOTIDE SEQUENCE</scope>
    <source>
        <strain evidence="2">NS2018</strain>
    </source>
</reference>